<keyword evidence="2" id="KW-0520">NAD</keyword>
<dbReference type="CDD" id="cd05300">
    <property type="entry name" value="2-Hacid_dh_1"/>
    <property type="match status" value="1"/>
</dbReference>
<proteinExistence type="predicted"/>
<dbReference type="KEGG" id="osg:BST96_10405"/>
<evidence type="ECO:0000256" key="3">
    <source>
        <dbReference type="SAM" id="SignalP"/>
    </source>
</evidence>
<keyword evidence="3" id="KW-0732">Signal</keyword>
<dbReference type="Pfam" id="PF02826">
    <property type="entry name" value="2-Hacid_dh_C"/>
    <property type="match status" value="1"/>
</dbReference>
<dbReference type="Gene3D" id="3.40.50.720">
    <property type="entry name" value="NAD(P)-binding Rossmann-like Domain"/>
    <property type="match status" value="2"/>
</dbReference>
<dbReference type="AlphaFoldDB" id="A0A1X9NDL4"/>
<dbReference type="InterPro" id="IPR006140">
    <property type="entry name" value="D-isomer_DH_NAD-bd"/>
</dbReference>
<dbReference type="SUPFAM" id="SSF52283">
    <property type="entry name" value="Formate/glycerate dehydrogenase catalytic domain-like"/>
    <property type="match status" value="1"/>
</dbReference>
<dbReference type="GO" id="GO:0051287">
    <property type="term" value="F:NAD binding"/>
    <property type="evidence" value="ECO:0007669"/>
    <property type="project" value="InterPro"/>
</dbReference>
<accession>A0A1X9NDL4</accession>
<sequence length="377" mass="40869">MLLPRLALSISLSLLGITMASAEASSKAEQLIKTFKLQESDQPSSQHPRWKKPDSITVVIPPQFGPIAKPLVGSLKAVAGDIPLNTYIPNPKQAAPAFLQKSEVVFAFCSKDLLNQLPQLTWMQIYSSGSEGCTATAGLNKTDFLLTNTRKMAAPAIAEHAIALTMALSRSLAVYQRQQLEGQWQRQAQSLSDNEVGGKTMLILGLGGIGNEVAKRANALGMRVIATRNSSRSGPDYVDKVGLASDMHQLAKEADYVVNALPLTEQTKGSIDQSFFNAMKKGSRYISVGRGKTTHTDSLMAALKSGHLAGAGLDVTDPEPLPKDHPLWTMDNVIITPHTAGFSMAAIQRGFILYQENLRRYLKGDKLLNPVDINRGY</sequence>
<dbReference type="OrthoDB" id="9787219at2"/>
<evidence type="ECO:0000256" key="1">
    <source>
        <dbReference type="ARBA" id="ARBA00023002"/>
    </source>
</evidence>
<evidence type="ECO:0000313" key="6">
    <source>
        <dbReference type="Proteomes" id="UP000193450"/>
    </source>
</evidence>
<organism evidence="5 6">
    <name type="scientific">Oceanicoccus sagamiensis</name>
    <dbReference type="NCBI Taxonomy" id="716816"/>
    <lineage>
        <taxon>Bacteria</taxon>
        <taxon>Pseudomonadati</taxon>
        <taxon>Pseudomonadota</taxon>
        <taxon>Gammaproteobacteria</taxon>
        <taxon>Cellvibrionales</taxon>
        <taxon>Spongiibacteraceae</taxon>
        <taxon>Oceanicoccus</taxon>
    </lineage>
</organism>
<evidence type="ECO:0000256" key="2">
    <source>
        <dbReference type="ARBA" id="ARBA00023027"/>
    </source>
</evidence>
<feature type="domain" description="D-isomer specific 2-hydroxyacid dehydrogenase NAD-binding" evidence="4">
    <location>
        <begin position="162"/>
        <end position="340"/>
    </location>
</feature>
<evidence type="ECO:0000313" key="5">
    <source>
        <dbReference type="EMBL" id="ARN74492.1"/>
    </source>
</evidence>
<feature type="signal peptide" evidence="3">
    <location>
        <begin position="1"/>
        <end position="22"/>
    </location>
</feature>
<dbReference type="EMBL" id="CP019343">
    <property type="protein sequence ID" value="ARN74492.1"/>
    <property type="molecule type" value="Genomic_DNA"/>
</dbReference>
<dbReference type="Proteomes" id="UP000193450">
    <property type="component" value="Chromosome"/>
</dbReference>
<dbReference type="PANTHER" id="PTHR43333">
    <property type="entry name" value="2-HACID_DH_C DOMAIN-CONTAINING PROTEIN"/>
    <property type="match status" value="1"/>
</dbReference>
<name>A0A1X9NDL4_9GAMM</name>
<dbReference type="RefSeq" id="WP_085758639.1">
    <property type="nucleotide sequence ID" value="NZ_CP019343.1"/>
</dbReference>
<gene>
    <name evidence="5" type="ORF">BST96_10405</name>
</gene>
<dbReference type="GO" id="GO:0016491">
    <property type="term" value="F:oxidoreductase activity"/>
    <property type="evidence" value="ECO:0007669"/>
    <property type="project" value="UniProtKB-KW"/>
</dbReference>
<evidence type="ECO:0000259" key="4">
    <source>
        <dbReference type="Pfam" id="PF02826"/>
    </source>
</evidence>
<dbReference type="STRING" id="716816.BST96_10405"/>
<keyword evidence="1" id="KW-0560">Oxidoreductase</keyword>
<feature type="chain" id="PRO_5012485537" description="D-isomer specific 2-hydroxyacid dehydrogenase NAD-binding domain-containing protein" evidence="3">
    <location>
        <begin position="23"/>
        <end position="377"/>
    </location>
</feature>
<dbReference type="PANTHER" id="PTHR43333:SF1">
    <property type="entry name" value="D-ISOMER SPECIFIC 2-HYDROXYACID DEHYDROGENASE NAD-BINDING DOMAIN-CONTAINING PROTEIN"/>
    <property type="match status" value="1"/>
</dbReference>
<keyword evidence="6" id="KW-1185">Reference proteome</keyword>
<reference evidence="5 6" key="1">
    <citation type="submission" date="2016-11" db="EMBL/GenBank/DDBJ databases">
        <title>Trade-off between light-utilization and light-protection in marine flavobacteria.</title>
        <authorList>
            <person name="Kumagai Y."/>
        </authorList>
    </citation>
    <scope>NUCLEOTIDE SEQUENCE [LARGE SCALE GENOMIC DNA]</scope>
    <source>
        <strain evidence="5 6">NBRC 107125</strain>
    </source>
</reference>
<dbReference type="InterPro" id="IPR036291">
    <property type="entry name" value="NAD(P)-bd_dom_sf"/>
</dbReference>
<protein>
    <recommendedName>
        <fullName evidence="4">D-isomer specific 2-hydroxyacid dehydrogenase NAD-binding domain-containing protein</fullName>
    </recommendedName>
</protein>
<dbReference type="SUPFAM" id="SSF51735">
    <property type="entry name" value="NAD(P)-binding Rossmann-fold domains"/>
    <property type="match status" value="1"/>
</dbReference>